<gene>
    <name evidence="2" type="ORF">FQN60_005563</name>
</gene>
<feature type="compositionally biased region" description="Basic and acidic residues" evidence="1">
    <location>
        <begin position="15"/>
        <end position="25"/>
    </location>
</feature>
<reference evidence="2 3" key="1">
    <citation type="submission" date="2019-08" db="EMBL/GenBank/DDBJ databases">
        <title>A chromosome-level genome assembly, high-density linkage maps, and genome scans reveal the genomic architecture of hybrid incompatibilities underlying speciation via character displacement in darters (Percidae: Etheostominae).</title>
        <authorList>
            <person name="Moran R.L."/>
            <person name="Catchen J.M."/>
            <person name="Fuller R.C."/>
        </authorList>
    </citation>
    <scope>NUCLEOTIDE SEQUENCE [LARGE SCALE GENOMIC DNA]</scope>
    <source>
        <strain evidence="2">EspeVRDwgs_2016</strain>
        <tissue evidence="2">Muscle</tissue>
    </source>
</reference>
<dbReference type="EMBL" id="VOFY01000023">
    <property type="protein sequence ID" value="KAA8580028.1"/>
    <property type="molecule type" value="Genomic_DNA"/>
</dbReference>
<feature type="region of interest" description="Disordered" evidence="1">
    <location>
        <begin position="1"/>
        <end position="43"/>
    </location>
</feature>
<dbReference type="Proteomes" id="UP000327493">
    <property type="component" value="Chromosome 23"/>
</dbReference>
<evidence type="ECO:0000313" key="2">
    <source>
        <dbReference type="EMBL" id="KAA8580028.1"/>
    </source>
</evidence>
<sequence>MKKHVGNWTGQPPRTSKDTRTEERAGAQGASWIAPQKTSSAVRSTTAQKVDDILGQRLASLRLANLDTEAIEETEHFLFDETNKKAKRW</sequence>
<dbReference type="AlphaFoldDB" id="A0A5J5CEN8"/>
<evidence type="ECO:0000313" key="3">
    <source>
        <dbReference type="Proteomes" id="UP000327493"/>
    </source>
</evidence>
<comment type="caution">
    <text evidence="2">The sequence shown here is derived from an EMBL/GenBank/DDBJ whole genome shotgun (WGS) entry which is preliminary data.</text>
</comment>
<protein>
    <submittedName>
        <fullName evidence="2">Uncharacterized protein</fullName>
    </submittedName>
</protein>
<evidence type="ECO:0000256" key="1">
    <source>
        <dbReference type="SAM" id="MobiDB-lite"/>
    </source>
</evidence>
<proteinExistence type="predicted"/>
<organism evidence="2 3">
    <name type="scientific">Etheostoma spectabile</name>
    <name type="common">orangethroat darter</name>
    <dbReference type="NCBI Taxonomy" id="54343"/>
    <lineage>
        <taxon>Eukaryota</taxon>
        <taxon>Metazoa</taxon>
        <taxon>Chordata</taxon>
        <taxon>Craniata</taxon>
        <taxon>Vertebrata</taxon>
        <taxon>Euteleostomi</taxon>
        <taxon>Actinopterygii</taxon>
        <taxon>Neopterygii</taxon>
        <taxon>Teleostei</taxon>
        <taxon>Neoteleostei</taxon>
        <taxon>Acanthomorphata</taxon>
        <taxon>Eupercaria</taxon>
        <taxon>Perciformes</taxon>
        <taxon>Percoidei</taxon>
        <taxon>Percidae</taxon>
        <taxon>Etheostomatinae</taxon>
        <taxon>Etheostoma</taxon>
    </lineage>
</organism>
<keyword evidence="3" id="KW-1185">Reference proteome</keyword>
<accession>A0A5J5CEN8</accession>
<name>A0A5J5CEN8_9PERO</name>